<proteinExistence type="inferred from homology"/>
<dbReference type="Gene3D" id="3.30.70.120">
    <property type="match status" value="1"/>
</dbReference>
<dbReference type="OrthoDB" id="9795599at2"/>
<evidence type="ECO:0000313" key="3">
    <source>
        <dbReference type="Proteomes" id="UP000319769"/>
    </source>
</evidence>
<dbReference type="AlphaFoldDB" id="A0A5N0UVC0"/>
<dbReference type="InterPro" id="IPR003793">
    <property type="entry name" value="UPF0166"/>
</dbReference>
<sequence>MPIATKLSVYVGEDDTWHHKPLHHEIVRRAKEAGLAGATVLRGCEGYRAGSPIHTTRILSLAEDLPVVVVVVDADDRIRDFLPALAELAGDRLVTLEDVEVVHFPEPAR</sequence>
<comment type="caution">
    <text evidence="2">The sequence shown here is derived from an EMBL/GenBank/DDBJ whole genome shotgun (WGS) entry which is preliminary data.</text>
</comment>
<dbReference type="Proteomes" id="UP000319769">
    <property type="component" value="Unassembled WGS sequence"/>
</dbReference>
<organism evidence="2 3">
    <name type="scientific">Amycolatopsis acidicola</name>
    <dbReference type="NCBI Taxonomy" id="2596893"/>
    <lineage>
        <taxon>Bacteria</taxon>
        <taxon>Bacillati</taxon>
        <taxon>Actinomycetota</taxon>
        <taxon>Actinomycetes</taxon>
        <taxon>Pseudonocardiales</taxon>
        <taxon>Pseudonocardiaceae</taxon>
        <taxon>Amycolatopsis</taxon>
    </lineage>
</organism>
<dbReference type="PANTHER" id="PTHR35983">
    <property type="entry name" value="UPF0166 PROTEIN TM_0021"/>
    <property type="match status" value="1"/>
</dbReference>
<evidence type="ECO:0000313" key="2">
    <source>
        <dbReference type="EMBL" id="KAA9154324.1"/>
    </source>
</evidence>
<keyword evidence="3" id="KW-1185">Reference proteome</keyword>
<name>A0A5N0UVC0_9PSEU</name>
<evidence type="ECO:0000256" key="1">
    <source>
        <dbReference type="ARBA" id="ARBA00010554"/>
    </source>
</evidence>
<dbReference type="Pfam" id="PF02641">
    <property type="entry name" value="DUF190"/>
    <property type="match status" value="1"/>
</dbReference>
<protein>
    <submittedName>
        <fullName evidence="2">DUF190 domain-containing protein</fullName>
    </submittedName>
</protein>
<dbReference type="EMBL" id="VMNW02000067">
    <property type="protein sequence ID" value="KAA9154324.1"/>
    <property type="molecule type" value="Genomic_DNA"/>
</dbReference>
<gene>
    <name evidence="2" type="ORF">FPZ12_032500</name>
</gene>
<comment type="similarity">
    <text evidence="1">Belongs to the UPF0166 family.</text>
</comment>
<dbReference type="InterPro" id="IPR015867">
    <property type="entry name" value="N-reg_PII/ATP_PRibTrfase_C"/>
</dbReference>
<reference evidence="2" key="1">
    <citation type="submission" date="2019-09" db="EMBL/GenBank/DDBJ databases">
        <authorList>
            <person name="Teo W.F.A."/>
            <person name="Duangmal K."/>
        </authorList>
    </citation>
    <scope>NUCLEOTIDE SEQUENCE [LARGE SCALE GENOMIC DNA]</scope>
    <source>
        <strain evidence="2">K81G1</strain>
    </source>
</reference>
<dbReference type="PANTHER" id="PTHR35983:SF1">
    <property type="entry name" value="UPF0166 PROTEIN TM_0021"/>
    <property type="match status" value="1"/>
</dbReference>
<dbReference type="InterPro" id="IPR011322">
    <property type="entry name" value="N-reg_PII-like_a/b"/>
</dbReference>
<dbReference type="RefSeq" id="WP_144752129.1">
    <property type="nucleotide sequence ID" value="NZ_VMNW02000067.1"/>
</dbReference>
<dbReference type="SUPFAM" id="SSF54913">
    <property type="entry name" value="GlnB-like"/>
    <property type="match status" value="1"/>
</dbReference>
<accession>A0A5N0UVC0</accession>